<keyword evidence="1" id="KW-0175">Coiled coil</keyword>
<comment type="caution">
    <text evidence="2">The sequence shown here is derived from an EMBL/GenBank/DDBJ whole genome shotgun (WGS) entry which is preliminary data.</text>
</comment>
<evidence type="ECO:0000313" key="2">
    <source>
        <dbReference type="EMBL" id="MEI4548231.1"/>
    </source>
</evidence>
<evidence type="ECO:0000256" key="1">
    <source>
        <dbReference type="SAM" id="Coils"/>
    </source>
</evidence>
<proteinExistence type="predicted"/>
<evidence type="ECO:0000313" key="3">
    <source>
        <dbReference type="Proteomes" id="UP001382455"/>
    </source>
</evidence>
<name>A0ABU8EPR7_9GAMM</name>
<sequence length="499" mass="58842">MKRFIQYQTDRLSAIPNMASAISKKISEFQYDYRKMLEEASLFFEKHYEYEAELAQLNKKIVAYQEHIDIVENYRKEKGKYPLIKGQRSAQRYLEKLHQKIDEAELRIKQIAAERLKARGERYISLEKLIDNILDLLDGPKIFSQFLGTMVLSTPLPNETVRCTRNEKNKPIYITALTVALFEEARLFNQFTSPYLKQALSDIIGYDKVSLMQRHDYKPFTKEQKMAYREEVLKPIVKATLLRHIGSYAPHAEAIYQGNRFRLLDVEQRNKLLAGIKRNSYLYLRQGVGLPQRRFDKKEERDEFFEIENAKLDFMTQLLDFDNQEPELRDLMRIPMVYASFMLSTKEEYDYRNMYRAYDILKDGMKQGEYNANFCALFLRMVGRFPLGSGVYFISHETEQIEKGIVSSLFPKNPEEPYVKQITRNHIQSLSQTEVLVVRSTNIYFESTRDNSGLEEVVFTQRYQPPYVWNANEVWEVQVPALVFWKKDGTTKNSNLAML</sequence>
<dbReference type="EMBL" id="JBAWKS010000001">
    <property type="protein sequence ID" value="MEI4548231.1"/>
    <property type="molecule type" value="Genomic_DNA"/>
</dbReference>
<gene>
    <name evidence="2" type="ORF">WAE96_00720</name>
</gene>
<dbReference type="Proteomes" id="UP001382455">
    <property type="component" value="Unassembled WGS sequence"/>
</dbReference>
<accession>A0ABU8EPR7</accession>
<protein>
    <submittedName>
        <fullName evidence="2">Uncharacterized protein</fullName>
    </submittedName>
</protein>
<feature type="coiled-coil region" evidence="1">
    <location>
        <begin position="47"/>
        <end position="121"/>
    </location>
</feature>
<reference evidence="2 3" key="1">
    <citation type="submission" date="2023-12" db="EMBL/GenBank/DDBJ databases">
        <title>Friends and Foes: Symbiotic and Algicidal bacterial influence on Karenia brevis blooms.</title>
        <authorList>
            <person name="Fei C."/>
            <person name="Mohamed A.R."/>
            <person name="Booker A."/>
            <person name="Arshad M."/>
            <person name="Klass S."/>
            <person name="Ahn S."/>
            <person name="Gilbert P.M."/>
            <person name="Heil C.A."/>
            <person name="Martinez J.M."/>
            <person name="Amin S.A."/>
        </authorList>
    </citation>
    <scope>NUCLEOTIDE SEQUENCE [LARGE SCALE GENOMIC DNA]</scope>
    <source>
        <strain evidence="2 3">CE15</strain>
    </source>
</reference>
<organism evidence="2 3">
    <name type="scientific">Pseudoalteromonas spongiae</name>
    <dbReference type="NCBI Taxonomy" id="298657"/>
    <lineage>
        <taxon>Bacteria</taxon>
        <taxon>Pseudomonadati</taxon>
        <taxon>Pseudomonadota</taxon>
        <taxon>Gammaproteobacteria</taxon>
        <taxon>Alteromonadales</taxon>
        <taxon>Pseudoalteromonadaceae</taxon>
        <taxon>Pseudoalteromonas</taxon>
    </lineage>
</organism>
<keyword evidence="3" id="KW-1185">Reference proteome</keyword>
<dbReference type="RefSeq" id="WP_158683285.1">
    <property type="nucleotide sequence ID" value="NZ_JBAWKS010000001.1"/>
</dbReference>